<dbReference type="Proteomes" id="UP000075243">
    <property type="component" value="Unassembled WGS sequence"/>
</dbReference>
<dbReference type="PANTHER" id="PTHR11439">
    <property type="entry name" value="GAG-POL-RELATED RETROTRANSPOSON"/>
    <property type="match status" value="1"/>
</dbReference>
<name>A0A151RRT5_CAJCA</name>
<dbReference type="AlphaFoldDB" id="A0A151RRT5"/>
<dbReference type="Gramene" id="C.cajan_32388.t">
    <property type="protein sequence ID" value="C.cajan_32388.t.cds1"/>
    <property type="gene ID" value="C.cajan_32388"/>
</dbReference>
<feature type="domain" description="Reverse transcriptase Ty1/copia-type" evidence="1">
    <location>
        <begin position="4"/>
        <end position="69"/>
    </location>
</feature>
<dbReference type="SUPFAM" id="SSF56672">
    <property type="entry name" value="DNA/RNA polymerases"/>
    <property type="match status" value="1"/>
</dbReference>
<proteinExistence type="predicted"/>
<accession>A0A151RRT5</accession>
<dbReference type="InterPro" id="IPR043502">
    <property type="entry name" value="DNA/RNA_pol_sf"/>
</dbReference>
<dbReference type="CDD" id="cd09272">
    <property type="entry name" value="RNase_HI_RT_Ty1"/>
    <property type="match status" value="1"/>
</dbReference>
<dbReference type="PANTHER" id="PTHR11439:SF500">
    <property type="entry name" value="RNA-DIRECTED DNA POLYMERASE"/>
    <property type="match status" value="1"/>
</dbReference>
<organism evidence="2 3">
    <name type="scientific">Cajanus cajan</name>
    <name type="common">Pigeon pea</name>
    <name type="synonym">Cajanus indicus</name>
    <dbReference type="NCBI Taxonomy" id="3821"/>
    <lineage>
        <taxon>Eukaryota</taxon>
        <taxon>Viridiplantae</taxon>
        <taxon>Streptophyta</taxon>
        <taxon>Embryophyta</taxon>
        <taxon>Tracheophyta</taxon>
        <taxon>Spermatophyta</taxon>
        <taxon>Magnoliopsida</taxon>
        <taxon>eudicotyledons</taxon>
        <taxon>Gunneridae</taxon>
        <taxon>Pentapetalae</taxon>
        <taxon>rosids</taxon>
        <taxon>fabids</taxon>
        <taxon>Fabales</taxon>
        <taxon>Fabaceae</taxon>
        <taxon>Papilionoideae</taxon>
        <taxon>50 kb inversion clade</taxon>
        <taxon>NPAAA clade</taxon>
        <taxon>indigoferoid/millettioid clade</taxon>
        <taxon>Phaseoleae</taxon>
        <taxon>Cajanus</taxon>
    </lineage>
</organism>
<dbReference type="Pfam" id="PF07727">
    <property type="entry name" value="RVT_2"/>
    <property type="match status" value="1"/>
</dbReference>
<evidence type="ECO:0000313" key="3">
    <source>
        <dbReference type="Proteomes" id="UP000075243"/>
    </source>
</evidence>
<dbReference type="InterPro" id="IPR013103">
    <property type="entry name" value="RVT_2"/>
</dbReference>
<protein>
    <recommendedName>
        <fullName evidence="1">Reverse transcriptase Ty1/copia-type domain-containing protein</fullName>
    </recommendedName>
</protein>
<keyword evidence="3" id="KW-1185">Reference proteome</keyword>
<sequence>MSSSFIQQFINKLHIHFPLKDMGKLHYFLGIEAKYTSDGSFILSQARYINELLSKINMQNAKSIKTPLAPGTKLQSNSTKPFSDLTRYKSIIGALQYCTIKRSDVAFVVNNLCQFMHKPLESHWKAIKRVLRYLNSTIEHGLDFYPSSNLDINGYYDSDWASNFSDMTSTSGFCLYLGRNLISWMVKKQHVASHSSTEAKFTSMVTLVVEIQWVKIHLYELKVPIHKPPLIWCDNQRVVLLTTNPILHSKSKHFELDL</sequence>
<evidence type="ECO:0000259" key="1">
    <source>
        <dbReference type="Pfam" id="PF07727"/>
    </source>
</evidence>
<dbReference type="EMBL" id="KQ483596">
    <property type="protein sequence ID" value="KYP45253.1"/>
    <property type="molecule type" value="Genomic_DNA"/>
</dbReference>
<evidence type="ECO:0000313" key="2">
    <source>
        <dbReference type="EMBL" id="KYP45253.1"/>
    </source>
</evidence>
<reference evidence="2" key="1">
    <citation type="journal article" date="2012" name="Nat. Biotechnol.">
        <title>Draft genome sequence of pigeonpea (Cajanus cajan), an orphan legume crop of resource-poor farmers.</title>
        <authorList>
            <person name="Varshney R.K."/>
            <person name="Chen W."/>
            <person name="Li Y."/>
            <person name="Bharti A.K."/>
            <person name="Saxena R.K."/>
            <person name="Schlueter J.A."/>
            <person name="Donoghue M.T."/>
            <person name="Azam S."/>
            <person name="Fan G."/>
            <person name="Whaley A.M."/>
            <person name="Farmer A.D."/>
            <person name="Sheridan J."/>
            <person name="Iwata A."/>
            <person name="Tuteja R."/>
            <person name="Penmetsa R.V."/>
            <person name="Wu W."/>
            <person name="Upadhyaya H.D."/>
            <person name="Yang S.P."/>
            <person name="Shah T."/>
            <person name="Saxena K.B."/>
            <person name="Michael T."/>
            <person name="McCombie W.R."/>
            <person name="Yang B."/>
            <person name="Zhang G."/>
            <person name="Yang H."/>
            <person name="Wang J."/>
            <person name="Spillane C."/>
            <person name="Cook D.R."/>
            <person name="May G.D."/>
            <person name="Xu X."/>
            <person name="Jackson S.A."/>
        </authorList>
    </citation>
    <scope>NUCLEOTIDE SEQUENCE [LARGE SCALE GENOMIC DNA]</scope>
</reference>
<gene>
    <name evidence="2" type="ORF">KK1_033206</name>
</gene>